<dbReference type="InterPro" id="IPR033276">
    <property type="entry name" value="BB"/>
</dbReference>
<protein>
    <submittedName>
        <fullName evidence="5">E3 ubiquitin ligase BIG BROTHER-like</fullName>
    </submittedName>
</protein>
<dbReference type="GO" id="GO:0004842">
    <property type="term" value="F:ubiquitin-protein transferase activity"/>
    <property type="evidence" value="ECO:0007669"/>
    <property type="project" value="InterPro"/>
</dbReference>
<keyword evidence="1" id="KW-0862">Zinc</keyword>
<gene>
    <name evidence="5" type="primary">LOC110422881</name>
</gene>
<feature type="region of interest" description="Disordered" evidence="2">
    <location>
        <begin position="103"/>
        <end position="122"/>
    </location>
</feature>
<dbReference type="Gene3D" id="3.30.40.10">
    <property type="entry name" value="Zinc/RING finger domain, C3HC4 (zinc finger)"/>
    <property type="match status" value="1"/>
</dbReference>
<dbReference type="SUPFAM" id="SSF57850">
    <property type="entry name" value="RING/U-box"/>
    <property type="match status" value="1"/>
</dbReference>
<dbReference type="GO" id="GO:0008270">
    <property type="term" value="F:zinc ion binding"/>
    <property type="evidence" value="ECO:0007669"/>
    <property type="project" value="UniProtKB-KW"/>
</dbReference>
<evidence type="ECO:0000313" key="5">
    <source>
        <dbReference type="RefSeq" id="XP_021292587.1"/>
    </source>
</evidence>
<keyword evidence="4" id="KW-1185">Reference proteome</keyword>
<dbReference type="GeneID" id="110422881"/>
<dbReference type="Pfam" id="PF13639">
    <property type="entry name" value="zf-RING_2"/>
    <property type="match status" value="1"/>
</dbReference>
<evidence type="ECO:0000313" key="4">
    <source>
        <dbReference type="Proteomes" id="UP000504621"/>
    </source>
</evidence>
<sequence length="244" mass="27950">MWRGRSGNSDSYWDNIEKNLYDMFFYEADNIQQIYHDEGLAVPIYQRHDNNYSYGDNYGSSSSWGEYSGHTSDEALARHLQEMEDGFQNFSFDEHFRTVSAGAGGVRQEGPSFSGEDQDNVDPDNMTYEQISELGQSIGSAKKGLSIEQMSRLPTHKYKGSSKKKGKSADEDSESVSTKYRISFSDIIMLYVTREPRCVICKMQYRRGDALMTLPCAHKYHEECIKNWLEEDNSCCVCKEEVTV</sequence>
<dbReference type="GO" id="GO:0016567">
    <property type="term" value="P:protein ubiquitination"/>
    <property type="evidence" value="ECO:0007669"/>
    <property type="project" value="InterPro"/>
</dbReference>
<evidence type="ECO:0000256" key="1">
    <source>
        <dbReference type="PROSITE-ProRule" id="PRU00175"/>
    </source>
</evidence>
<dbReference type="GO" id="GO:0048437">
    <property type="term" value="P:floral organ development"/>
    <property type="evidence" value="ECO:0007669"/>
    <property type="project" value="TreeGrafter"/>
</dbReference>
<evidence type="ECO:0000256" key="2">
    <source>
        <dbReference type="SAM" id="MobiDB-lite"/>
    </source>
</evidence>
<dbReference type="PANTHER" id="PTHR46400">
    <property type="entry name" value="RING/U-BOX SUPERFAMILY PROTEIN"/>
    <property type="match status" value="1"/>
</dbReference>
<dbReference type="PROSITE" id="PS50089">
    <property type="entry name" value="ZF_RING_2"/>
    <property type="match status" value="1"/>
</dbReference>
<dbReference type="GO" id="GO:0031624">
    <property type="term" value="F:ubiquitin conjugating enzyme binding"/>
    <property type="evidence" value="ECO:0007669"/>
    <property type="project" value="TreeGrafter"/>
</dbReference>
<dbReference type="SMART" id="SM00184">
    <property type="entry name" value="RING"/>
    <property type="match status" value="1"/>
</dbReference>
<dbReference type="OrthoDB" id="8062037at2759"/>
<keyword evidence="1" id="KW-0863">Zinc-finger</keyword>
<proteinExistence type="predicted"/>
<name>A0A6J1AZK7_9ROSI</name>
<reference evidence="5" key="1">
    <citation type="submission" date="2025-08" db="UniProtKB">
        <authorList>
            <consortium name="RefSeq"/>
        </authorList>
    </citation>
    <scope>IDENTIFICATION</scope>
    <source>
        <tissue evidence="5">Leaf</tissue>
    </source>
</reference>
<accession>A0A6J1AZK7</accession>
<dbReference type="InterPro" id="IPR013083">
    <property type="entry name" value="Znf_RING/FYVE/PHD"/>
</dbReference>
<dbReference type="RefSeq" id="XP_021292587.1">
    <property type="nucleotide sequence ID" value="XM_021436912.1"/>
</dbReference>
<dbReference type="GO" id="GO:0046621">
    <property type="term" value="P:negative regulation of organ growth"/>
    <property type="evidence" value="ECO:0007669"/>
    <property type="project" value="InterPro"/>
</dbReference>
<dbReference type="AlphaFoldDB" id="A0A6J1AZK7"/>
<feature type="domain" description="RING-type" evidence="3">
    <location>
        <begin position="198"/>
        <end position="239"/>
    </location>
</feature>
<dbReference type="PANTHER" id="PTHR46400:SF13">
    <property type="entry name" value="SUPERFAMILY PROTEIN, PUTATIVE-RELATED"/>
    <property type="match status" value="1"/>
</dbReference>
<evidence type="ECO:0000259" key="3">
    <source>
        <dbReference type="PROSITE" id="PS50089"/>
    </source>
</evidence>
<dbReference type="Proteomes" id="UP000504621">
    <property type="component" value="Unplaced"/>
</dbReference>
<keyword evidence="1" id="KW-0479">Metal-binding</keyword>
<organism evidence="4 5">
    <name type="scientific">Herrania umbratica</name>
    <dbReference type="NCBI Taxonomy" id="108875"/>
    <lineage>
        <taxon>Eukaryota</taxon>
        <taxon>Viridiplantae</taxon>
        <taxon>Streptophyta</taxon>
        <taxon>Embryophyta</taxon>
        <taxon>Tracheophyta</taxon>
        <taxon>Spermatophyta</taxon>
        <taxon>Magnoliopsida</taxon>
        <taxon>eudicotyledons</taxon>
        <taxon>Gunneridae</taxon>
        <taxon>Pentapetalae</taxon>
        <taxon>rosids</taxon>
        <taxon>malvids</taxon>
        <taxon>Malvales</taxon>
        <taxon>Malvaceae</taxon>
        <taxon>Byttnerioideae</taxon>
        <taxon>Herrania</taxon>
    </lineage>
</organism>
<dbReference type="InterPro" id="IPR001841">
    <property type="entry name" value="Znf_RING"/>
</dbReference>